<keyword evidence="7" id="KW-1185">Reference proteome</keyword>
<dbReference type="SUPFAM" id="SSF88946">
    <property type="entry name" value="Sigma2 domain of RNA polymerase sigma factors"/>
    <property type="match status" value="1"/>
</dbReference>
<sequence length="551" mass="63299">MQRSYRIDTINELRRQQIRRASTDERLRRLEEVERAVAELDPARDYAVDRVVTRIGCRGWVRPDRDKAPGADLIHDLRLLVEDLSDSVDLPADAVGEQVLTVEDLAKQFNVSTKTIARWREAGLVSRKLLFDGRKRVGFLRSSVDRFVRANQDRVERGARFRQLTDTERLELIADARRLAEEGYGRAEAIRLLVGRTGRTADTVRAILAAHEQSEAIFAETAGVLSDRQKEQIYAEHLAGASVEKLMKRYGRSKTTVYRLISEARFERIQRMPLDLIPNDRFSRKGADAACLGPMPEPETAPRKARRPSDLPAYLASLYEVPLLTREQEGHLFRKYNYLKYKAAKLRDSLDPKRPQSVVMDEIESLYAEAVEVKNYLSRANLRLVVSIAKKRMTPNQSFFELVSDGNVSLMKAIEKFDFARGNKFSTYATWAIVKNYARTIPGEYKHQDRFRTSYDELFDSTEEHRANPTLREAAQKDRVEKIRKILGRLDDREQQIVISRFGLDHNREPLTLKEVGAEMGVTKERVRQIEARALTKLRAAAAEDRIALEL</sequence>
<name>A0A5C6A9F2_9BACT</name>
<evidence type="ECO:0000313" key="6">
    <source>
        <dbReference type="EMBL" id="TWT96632.1"/>
    </source>
</evidence>
<dbReference type="CDD" id="cd06171">
    <property type="entry name" value="Sigma70_r4"/>
    <property type="match status" value="1"/>
</dbReference>
<dbReference type="PROSITE" id="PS00716">
    <property type="entry name" value="SIGMA70_2"/>
    <property type="match status" value="1"/>
</dbReference>
<dbReference type="InterPro" id="IPR014284">
    <property type="entry name" value="RNA_pol_sigma-70_dom"/>
</dbReference>
<evidence type="ECO:0000256" key="2">
    <source>
        <dbReference type="ARBA" id="ARBA00023082"/>
    </source>
</evidence>
<dbReference type="InterPro" id="IPR007630">
    <property type="entry name" value="RNA_pol_sigma70_r4"/>
</dbReference>
<dbReference type="GO" id="GO:0003677">
    <property type="term" value="F:DNA binding"/>
    <property type="evidence" value="ECO:0007669"/>
    <property type="project" value="UniProtKB-KW"/>
</dbReference>
<dbReference type="AlphaFoldDB" id="A0A5C6A9F2"/>
<dbReference type="InterPro" id="IPR000943">
    <property type="entry name" value="RNA_pol_sigma70"/>
</dbReference>
<dbReference type="PANTHER" id="PTHR30603:SF60">
    <property type="entry name" value="RNA POLYMERASE SIGMA FACTOR RPOD"/>
    <property type="match status" value="1"/>
</dbReference>
<evidence type="ECO:0000313" key="7">
    <source>
        <dbReference type="Proteomes" id="UP000317421"/>
    </source>
</evidence>
<dbReference type="Pfam" id="PF04542">
    <property type="entry name" value="Sigma70_r2"/>
    <property type="match status" value="1"/>
</dbReference>
<gene>
    <name evidence="6" type="primary">sigB</name>
    <name evidence="6" type="ORF">Pla108_24010</name>
</gene>
<proteinExistence type="predicted"/>
<dbReference type="RefSeq" id="WP_146445156.1">
    <property type="nucleotide sequence ID" value="NZ_SJPR01000003.1"/>
</dbReference>
<dbReference type="Gene3D" id="1.10.10.60">
    <property type="entry name" value="Homeodomain-like"/>
    <property type="match status" value="1"/>
</dbReference>
<accession>A0A5C6A9F2</accession>
<evidence type="ECO:0000259" key="5">
    <source>
        <dbReference type="PROSITE" id="PS00716"/>
    </source>
</evidence>
<evidence type="ECO:0000256" key="1">
    <source>
        <dbReference type="ARBA" id="ARBA00023015"/>
    </source>
</evidence>
<dbReference type="Gene3D" id="1.10.10.10">
    <property type="entry name" value="Winged helix-like DNA-binding domain superfamily/Winged helix DNA-binding domain"/>
    <property type="match status" value="1"/>
</dbReference>
<dbReference type="PRINTS" id="PR00046">
    <property type="entry name" value="SIGMA70FCT"/>
</dbReference>
<organism evidence="6 7">
    <name type="scientific">Botrimarina colliarenosi</name>
    <dbReference type="NCBI Taxonomy" id="2528001"/>
    <lineage>
        <taxon>Bacteria</taxon>
        <taxon>Pseudomonadati</taxon>
        <taxon>Planctomycetota</taxon>
        <taxon>Planctomycetia</taxon>
        <taxon>Pirellulales</taxon>
        <taxon>Lacipirellulaceae</taxon>
        <taxon>Botrimarina</taxon>
    </lineage>
</organism>
<feature type="domain" description="RNA polymerase sigma-70" evidence="5">
    <location>
        <begin position="512"/>
        <end position="538"/>
    </location>
</feature>
<dbReference type="InterPro" id="IPR013324">
    <property type="entry name" value="RNA_pol_sigma_r3/r4-like"/>
</dbReference>
<dbReference type="InterPro" id="IPR050239">
    <property type="entry name" value="Sigma-70_RNA_pol_init_factors"/>
</dbReference>
<protein>
    <submittedName>
        <fullName evidence="6">RNA polymerase sigma factor SigB</fullName>
    </submittedName>
</protein>
<dbReference type="EMBL" id="SJPR01000003">
    <property type="protein sequence ID" value="TWT96632.1"/>
    <property type="molecule type" value="Genomic_DNA"/>
</dbReference>
<dbReference type="GO" id="GO:0006352">
    <property type="term" value="P:DNA-templated transcription initiation"/>
    <property type="evidence" value="ECO:0007669"/>
    <property type="project" value="InterPro"/>
</dbReference>
<dbReference type="OrthoDB" id="9780321at2"/>
<keyword evidence="1" id="KW-0805">Transcription regulation</keyword>
<dbReference type="Gene3D" id="1.10.601.10">
    <property type="entry name" value="RNA Polymerase Primary Sigma Factor"/>
    <property type="match status" value="1"/>
</dbReference>
<dbReference type="InterPro" id="IPR036388">
    <property type="entry name" value="WH-like_DNA-bd_sf"/>
</dbReference>
<dbReference type="GO" id="GO:0016987">
    <property type="term" value="F:sigma factor activity"/>
    <property type="evidence" value="ECO:0007669"/>
    <property type="project" value="UniProtKB-KW"/>
</dbReference>
<dbReference type="Pfam" id="PF04545">
    <property type="entry name" value="Sigma70_r4"/>
    <property type="match status" value="1"/>
</dbReference>
<dbReference type="InterPro" id="IPR013325">
    <property type="entry name" value="RNA_pol_sigma_r2"/>
</dbReference>
<dbReference type="Proteomes" id="UP000317421">
    <property type="component" value="Unassembled WGS sequence"/>
</dbReference>
<keyword evidence="3" id="KW-0238">DNA-binding</keyword>
<keyword evidence="2" id="KW-0731">Sigma factor</keyword>
<evidence type="ECO:0000256" key="4">
    <source>
        <dbReference type="ARBA" id="ARBA00023163"/>
    </source>
</evidence>
<evidence type="ECO:0000256" key="3">
    <source>
        <dbReference type="ARBA" id="ARBA00023125"/>
    </source>
</evidence>
<dbReference type="NCBIfam" id="TIGR02937">
    <property type="entry name" value="sigma70-ECF"/>
    <property type="match status" value="1"/>
</dbReference>
<dbReference type="InterPro" id="IPR007627">
    <property type="entry name" value="RNA_pol_sigma70_r2"/>
</dbReference>
<keyword evidence="4" id="KW-0804">Transcription</keyword>
<comment type="caution">
    <text evidence="6">The sequence shown here is derived from an EMBL/GenBank/DDBJ whole genome shotgun (WGS) entry which is preliminary data.</text>
</comment>
<dbReference type="SUPFAM" id="SSF88659">
    <property type="entry name" value="Sigma3 and sigma4 domains of RNA polymerase sigma factors"/>
    <property type="match status" value="1"/>
</dbReference>
<reference evidence="6 7" key="1">
    <citation type="submission" date="2019-02" db="EMBL/GenBank/DDBJ databases">
        <title>Deep-cultivation of Planctomycetes and their phenomic and genomic characterization uncovers novel biology.</title>
        <authorList>
            <person name="Wiegand S."/>
            <person name="Jogler M."/>
            <person name="Boedeker C."/>
            <person name="Pinto D."/>
            <person name="Vollmers J."/>
            <person name="Rivas-Marin E."/>
            <person name="Kohn T."/>
            <person name="Peeters S.H."/>
            <person name="Heuer A."/>
            <person name="Rast P."/>
            <person name="Oberbeckmann S."/>
            <person name="Bunk B."/>
            <person name="Jeske O."/>
            <person name="Meyerdierks A."/>
            <person name="Storesund J.E."/>
            <person name="Kallscheuer N."/>
            <person name="Luecker S."/>
            <person name="Lage O.M."/>
            <person name="Pohl T."/>
            <person name="Merkel B.J."/>
            <person name="Hornburger P."/>
            <person name="Mueller R.-W."/>
            <person name="Bruemmer F."/>
            <person name="Labrenz M."/>
            <person name="Spormann A.M."/>
            <person name="Op Den Camp H."/>
            <person name="Overmann J."/>
            <person name="Amann R."/>
            <person name="Jetten M.S.M."/>
            <person name="Mascher T."/>
            <person name="Medema M.H."/>
            <person name="Devos D.P."/>
            <person name="Kaster A.-K."/>
            <person name="Ovreas L."/>
            <person name="Rohde M."/>
            <person name="Galperin M.Y."/>
            <person name="Jogler C."/>
        </authorList>
    </citation>
    <scope>NUCLEOTIDE SEQUENCE [LARGE SCALE GENOMIC DNA]</scope>
    <source>
        <strain evidence="6 7">Pla108</strain>
    </source>
</reference>
<dbReference type="PANTHER" id="PTHR30603">
    <property type="entry name" value="RNA POLYMERASE SIGMA FACTOR RPO"/>
    <property type="match status" value="1"/>
</dbReference>